<dbReference type="AlphaFoldDB" id="A0A2U3D6B0"/>
<evidence type="ECO:0008006" key="4">
    <source>
        <dbReference type="Google" id="ProtNLM"/>
    </source>
</evidence>
<organism evidence="2 3">
    <name type="scientific">Sulfoacidibacillus thermotolerans</name>
    <name type="common">Acidibacillus sulfuroxidans</name>
    <dbReference type="NCBI Taxonomy" id="1765684"/>
    <lineage>
        <taxon>Bacteria</taxon>
        <taxon>Bacillati</taxon>
        <taxon>Bacillota</taxon>
        <taxon>Bacilli</taxon>
        <taxon>Bacillales</taxon>
        <taxon>Alicyclobacillaceae</taxon>
        <taxon>Sulfoacidibacillus</taxon>
    </lineage>
</organism>
<keyword evidence="1" id="KW-0472">Membrane</keyword>
<feature type="transmembrane region" description="Helical" evidence="1">
    <location>
        <begin position="35"/>
        <end position="52"/>
    </location>
</feature>
<evidence type="ECO:0000256" key="1">
    <source>
        <dbReference type="SAM" id="Phobius"/>
    </source>
</evidence>
<dbReference type="EMBL" id="MPDK01000025">
    <property type="protein sequence ID" value="PWI56818.1"/>
    <property type="molecule type" value="Genomic_DNA"/>
</dbReference>
<sequence length="241" mass="25173">MFLVGPIVNTIAIIMGTIIGVSLKEIPERMRTTVLQGMALFVITLGITMAIAAPSGDIIYIVLSVVLGGVLGAWWDLEGALERFGKFAETTFKGNMGGVSEAFVFASLVFGVGSMAVLGALQSGLDGQNTILYTKSILDGFSAVIFTTVMGPGVGLSAIPILIYEGGLALIAHFMGADLRSASIIADVTAVGGLLIMGIGVNILEIKRIRVANLLPAMGVVALVRWLATHATPLLASWIHF</sequence>
<feature type="transmembrane region" description="Helical" evidence="1">
    <location>
        <begin position="210"/>
        <end position="228"/>
    </location>
</feature>
<dbReference type="PANTHER" id="PTHR36111">
    <property type="entry name" value="INNER MEMBRANE PROTEIN-RELATED"/>
    <property type="match status" value="1"/>
</dbReference>
<dbReference type="PANTHER" id="PTHR36111:SF2">
    <property type="entry name" value="INNER MEMBRANE PROTEIN"/>
    <property type="match status" value="1"/>
</dbReference>
<keyword evidence="1" id="KW-0812">Transmembrane</keyword>
<protein>
    <recommendedName>
        <fullName evidence="4">DUF554 domain-containing protein</fullName>
    </recommendedName>
</protein>
<gene>
    <name evidence="2" type="ORF">BM613_11730</name>
</gene>
<feature type="transmembrane region" description="Helical" evidence="1">
    <location>
        <begin position="184"/>
        <end position="204"/>
    </location>
</feature>
<dbReference type="Proteomes" id="UP000245380">
    <property type="component" value="Unassembled WGS sequence"/>
</dbReference>
<dbReference type="RefSeq" id="WP_109431397.1">
    <property type="nucleotide sequence ID" value="NZ_MPDK01000025.1"/>
</dbReference>
<keyword evidence="3" id="KW-1185">Reference proteome</keyword>
<comment type="caution">
    <text evidence="2">The sequence shown here is derived from an EMBL/GenBank/DDBJ whole genome shotgun (WGS) entry which is preliminary data.</text>
</comment>
<feature type="transmembrane region" description="Helical" evidence="1">
    <location>
        <begin position="6"/>
        <end position="23"/>
    </location>
</feature>
<dbReference type="OrthoDB" id="9797976at2"/>
<evidence type="ECO:0000313" key="3">
    <source>
        <dbReference type="Proteomes" id="UP000245380"/>
    </source>
</evidence>
<feature type="transmembrane region" description="Helical" evidence="1">
    <location>
        <begin position="141"/>
        <end position="163"/>
    </location>
</feature>
<evidence type="ECO:0000313" key="2">
    <source>
        <dbReference type="EMBL" id="PWI56818.1"/>
    </source>
</evidence>
<proteinExistence type="predicted"/>
<reference evidence="2 3" key="1">
    <citation type="submission" date="2016-11" db="EMBL/GenBank/DDBJ databases">
        <title>Comparative genomics of Acidibacillus ferroxidans species.</title>
        <authorList>
            <person name="Oliveira G."/>
            <person name="Nunes G."/>
            <person name="Oliveira R."/>
            <person name="Araujo F."/>
            <person name="Salim A."/>
            <person name="Scholte L."/>
            <person name="Morais D."/>
            <person name="Nancucheo I."/>
            <person name="Johnson D.B."/>
            <person name="Grail B."/>
            <person name="Bittencourt J."/>
            <person name="Valadares R."/>
        </authorList>
    </citation>
    <scope>NUCLEOTIDE SEQUENCE [LARGE SCALE GENOMIC DNA]</scope>
    <source>
        <strain evidence="2 3">Y002</strain>
    </source>
</reference>
<feature type="transmembrane region" description="Helical" evidence="1">
    <location>
        <begin position="98"/>
        <end position="121"/>
    </location>
</feature>
<dbReference type="InterPro" id="IPR007563">
    <property type="entry name" value="DUF554"/>
</dbReference>
<accession>A0A2U3D6B0</accession>
<feature type="transmembrane region" description="Helical" evidence="1">
    <location>
        <begin position="58"/>
        <end position="77"/>
    </location>
</feature>
<keyword evidence="1" id="KW-1133">Transmembrane helix</keyword>
<dbReference type="Pfam" id="PF04474">
    <property type="entry name" value="DUF554"/>
    <property type="match status" value="1"/>
</dbReference>
<name>A0A2U3D6B0_SULT2</name>